<dbReference type="RefSeq" id="XP_034253634.1">
    <property type="nucleotide sequence ID" value="XM_034397743.1"/>
</dbReference>
<dbReference type="PANTHER" id="PTHR31025:SF22">
    <property type="entry name" value="IP13529P"/>
    <property type="match status" value="1"/>
</dbReference>
<feature type="compositionally biased region" description="Basic and acidic residues" evidence="1">
    <location>
        <begin position="37"/>
        <end position="58"/>
    </location>
</feature>
<organism evidence="3">
    <name type="scientific">Thrips palmi</name>
    <name type="common">Melon thrips</name>
    <dbReference type="NCBI Taxonomy" id="161013"/>
    <lineage>
        <taxon>Eukaryota</taxon>
        <taxon>Metazoa</taxon>
        <taxon>Ecdysozoa</taxon>
        <taxon>Arthropoda</taxon>
        <taxon>Hexapoda</taxon>
        <taxon>Insecta</taxon>
        <taxon>Pterygota</taxon>
        <taxon>Neoptera</taxon>
        <taxon>Paraneoptera</taxon>
        <taxon>Thysanoptera</taxon>
        <taxon>Terebrantia</taxon>
        <taxon>Thripoidea</taxon>
        <taxon>Thripidae</taxon>
        <taxon>Thrips</taxon>
    </lineage>
</organism>
<feature type="region of interest" description="Disordered" evidence="1">
    <location>
        <begin position="546"/>
        <end position="565"/>
    </location>
</feature>
<feature type="compositionally biased region" description="Basic and acidic residues" evidence="1">
    <location>
        <begin position="546"/>
        <end position="559"/>
    </location>
</feature>
<dbReference type="GeneID" id="117652660"/>
<accession>A0A6P9A8N5</accession>
<reference evidence="3" key="1">
    <citation type="submission" date="2025-08" db="UniProtKB">
        <authorList>
            <consortium name="RefSeq"/>
        </authorList>
    </citation>
    <scope>IDENTIFICATION</scope>
    <source>
        <tissue evidence="3">Total insect</tissue>
    </source>
</reference>
<keyword evidence="2" id="KW-1185">Reference proteome</keyword>
<sequence length="586" mass="66669">MAGGLDDSLDENLLSSDDPGRNLEDDSGPGKNLENMDEGKRAENGDKSEDSHDSDDASVKGNGDDSTAGKNESSEQSFVEEESESDKSPLIDFCLQVCKEEKRALLQEKLNELGAETLSDLKHVDMKEEFKGILKPVQISKLIEKYKEIGASAPKTIEQGLELFDFEKILTKHQRDLLKGDQRLLHHEVIDITKEIGDHMYLNLGKPRLSLCKRLGQLLLTKYRKALEGSKLSKGLTAISLSNQIRNRVRYCQRKERKRKATKNRASAPLQLNEFSKRQCHGIQEDRDLPVNFPSGETAEDQEVKRLQLSSMSKTGEVNWKTVKQLMAETYVAQRLTINTLNRMDLILKEWPYIGKFNILKAHFYHLMDLDVSLEASWNDLFPKIVKFLTAEANRKFSPMNMQGPTAESCKTIRGVLKKFEKCEEKTCELEFVVVILGLIAKWNMSTSNLLVHFPDTASYDEVQASRSLPKDGKPIVAVLGDDLFQSPECFVLVDNRIISPITVGPIKAITAAFMSYYVFKITYPRNLQPLLNFFERDLFHIETSESSSRTERKKKPDGSWEGTPKPLSSKYIRLMKQIDEFLDMW</sequence>
<name>A0A6P9A8N5_THRPL</name>
<evidence type="ECO:0000256" key="1">
    <source>
        <dbReference type="SAM" id="MobiDB-lite"/>
    </source>
</evidence>
<dbReference type="OrthoDB" id="6356244at2759"/>
<gene>
    <name evidence="3" type="primary">LOC117652660</name>
</gene>
<dbReference type="Proteomes" id="UP000515158">
    <property type="component" value="Unplaced"/>
</dbReference>
<protein>
    <submittedName>
        <fullName evidence="3">Uncharacterized protein LOC117652660</fullName>
    </submittedName>
</protein>
<proteinExistence type="predicted"/>
<feature type="region of interest" description="Disordered" evidence="1">
    <location>
        <begin position="1"/>
        <end position="85"/>
    </location>
</feature>
<dbReference type="AlphaFoldDB" id="A0A6P9A8N5"/>
<evidence type="ECO:0000313" key="3">
    <source>
        <dbReference type="RefSeq" id="XP_034253634.1"/>
    </source>
</evidence>
<evidence type="ECO:0000313" key="2">
    <source>
        <dbReference type="Proteomes" id="UP000515158"/>
    </source>
</evidence>
<dbReference type="KEGG" id="tpal:117652660"/>
<dbReference type="InParanoid" id="A0A6P9A8N5"/>
<dbReference type="PANTHER" id="PTHR31025">
    <property type="entry name" value="SI:CH211-196P9.1-RELATED"/>
    <property type="match status" value="1"/>
</dbReference>